<dbReference type="EMBL" id="MH725795">
    <property type="protein sequence ID" value="AYE93254.1"/>
    <property type="molecule type" value="Genomic_DNA"/>
</dbReference>
<evidence type="ECO:0000256" key="1">
    <source>
        <dbReference type="SAM" id="Phobius"/>
    </source>
</evidence>
<feature type="transmembrane region" description="Helical" evidence="1">
    <location>
        <begin position="86"/>
        <end position="108"/>
    </location>
</feature>
<keyword evidence="1" id="KW-0812">Transmembrane</keyword>
<gene>
    <name evidence="3" type="ORF">C0995_000066</name>
    <name evidence="2" type="ORF">C0995_000067</name>
</gene>
<dbReference type="AlphaFoldDB" id="A0A386TYE4"/>
<protein>
    <submittedName>
        <fullName evidence="3">Uncharacterized protein</fullName>
    </submittedName>
</protein>
<keyword evidence="1" id="KW-1133">Transmembrane helix</keyword>
<reference evidence="3" key="1">
    <citation type="submission" date="2018-08" db="EMBL/GenBank/DDBJ databases">
        <title>Comparative mitochondrial genomics of the basidiomycete Termitomyces.</title>
        <authorList>
            <person name="Nieuwenhuis M."/>
        </authorList>
    </citation>
    <scope>NUCLEOTIDE SEQUENCE</scope>
    <source>
        <strain evidence="3">Mi166</strain>
    </source>
</reference>
<evidence type="ECO:0000313" key="3">
    <source>
        <dbReference type="EMBL" id="AYE93254.1"/>
    </source>
</evidence>
<proteinExistence type="predicted"/>
<sequence>MLSNLIKINFIFKLLIDIGHFSWLLNFFFIFKINATITILKTIITILSFLKKFVTTLLSKSNTTCSKLLAISNSCLSQILKIKTSFIGWVTFHFVEILIFLFIFLFIIDRLFHIYELYSQGYSNYYLNILPQGESSDSVPMDPPRWWPSGVPQGWAIVGTALATFGVLSRMPGVSPRGRVIGALASGGVSATQITYNSAIENSLGFNRLMWGLSEYRRTGVWPSLEHISKTTTNKQITDFANEAMKHSDQSRVDVVVKEVSDSANKFLPSPNLDLSDFIEKFSNLIFKETMQVLKPVEIQGFFSVGRLNWSKNVYWDYSFYYVYLYNSIIYNIYF</sequence>
<feature type="transmembrane region" description="Helical" evidence="1">
    <location>
        <begin position="23"/>
        <end position="50"/>
    </location>
</feature>
<accession>A0A386TYE4</accession>
<name>A0A386TYE4_9AGAR</name>
<organism evidence="3">
    <name type="scientific">Termitomyces sp</name>
    <dbReference type="NCBI Taxonomy" id="1916073"/>
    <lineage>
        <taxon>Eukaryota</taxon>
        <taxon>Fungi</taxon>
        <taxon>Dikarya</taxon>
        <taxon>Basidiomycota</taxon>
        <taxon>Agaricomycotina</taxon>
        <taxon>Agaricomycetes</taxon>
        <taxon>Agaricomycetidae</taxon>
        <taxon>Agaricales</taxon>
        <taxon>Tricholomatineae</taxon>
        <taxon>Lyophyllaceae</taxon>
        <taxon>Termitomyces</taxon>
    </lineage>
</organism>
<keyword evidence="1" id="KW-0472">Membrane</keyword>
<evidence type="ECO:0000313" key="2">
    <source>
        <dbReference type="EMBL" id="AYE93238.1"/>
    </source>
</evidence>
<geneLocation type="mitochondrion" evidence="3"/>
<keyword evidence="3" id="KW-0496">Mitochondrion</keyword>
<dbReference type="EMBL" id="MH725795">
    <property type="protein sequence ID" value="AYE93238.1"/>
    <property type="molecule type" value="Genomic_DNA"/>
</dbReference>